<dbReference type="GO" id="GO:0006506">
    <property type="term" value="P:GPI anchor biosynthetic process"/>
    <property type="evidence" value="ECO:0007669"/>
    <property type="project" value="TreeGrafter"/>
</dbReference>
<evidence type="ECO:0000313" key="3">
    <source>
        <dbReference type="Proteomes" id="UP000290365"/>
    </source>
</evidence>
<dbReference type="Pfam" id="PF03372">
    <property type="entry name" value="Exo_endo_phos"/>
    <property type="match status" value="1"/>
</dbReference>
<dbReference type="RefSeq" id="WP_129892726.1">
    <property type="nucleotide sequence ID" value="NZ_CP035758.1"/>
</dbReference>
<dbReference type="KEGG" id="kbs:EPA93_39125"/>
<dbReference type="PANTHER" id="PTHR14859:SF1">
    <property type="entry name" value="PGAP2-INTERACTING PROTEIN"/>
    <property type="match status" value="1"/>
</dbReference>
<dbReference type="AlphaFoldDB" id="A0A4P6K118"/>
<dbReference type="GO" id="GO:0016020">
    <property type="term" value="C:membrane"/>
    <property type="evidence" value="ECO:0007669"/>
    <property type="project" value="GOC"/>
</dbReference>
<evidence type="ECO:0000259" key="1">
    <source>
        <dbReference type="Pfam" id="PF03372"/>
    </source>
</evidence>
<sequence length="303" mass="34192">MTRILSYNILLGGTQRVEQLSLIIKTAQADIIGLVEATDPEVVKELAHRLNMHYCLSGYGKHARDWNLAILTRLPILHSRVHTHPRSFVRRHFLEVCVSRPDGKALTLFLMHQISDFGYRTKSHLVRRREVEEMLRIMQTHKGKPHLVMGDFNSLAPGDPFYASKILRYILAGPHYMPPQPPKPTPPAVIPLRRRLLRYTLRTVLNSQKACALLDHYSKPYAEGGIDLLLNAGYTDCFRYLHPHTAGFTFPAAMPACRIDYIFASPELTVELSECAPITCGTDMQASEASDHLPLGATFLDEA</sequence>
<dbReference type="EMBL" id="CP035758">
    <property type="protein sequence ID" value="QBD81665.1"/>
    <property type="molecule type" value="Genomic_DNA"/>
</dbReference>
<dbReference type="OrthoDB" id="144782at2"/>
<dbReference type="InterPro" id="IPR036691">
    <property type="entry name" value="Endo/exonu/phosph_ase_sf"/>
</dbReference>
<dbReference type="GO" id="GO:0003824">
    <property type="term" value="F:catalytic activity"/>
    <property type="evidence" value="ECO:0007669"/>
    <property type="project" value="InterPro"/>
</dbReference>
<dbReference type="InterPro" id="IPR005135">
    <property type="entry name" value="Endo/exonuclease/phosphatase"/>
</dbReference>
<dbReference type="SUPFAM" id="SSF56219">
    <property type="entry name" value="DNase I-like"/>
    <property type="match status" value="1"/>
</dbReference>
<dbReference type="InterPro" id="IPR051916">
    <property type="entry name" value="GPI-anchor_lipid_remodeler"/>
</dbReference>
<dbReference type="Gene3D" id="3.60.10.10">
    <property type="entry name" value="Endonuclease/exonuclease/phosphatase"/>
    <property type="match status" value="1"/>
</dbReference>
<evidence type="ECO:0000313" key="2">
    <source>
        <dbReference type="EMBL" id="QBD81665.1"/>
    </source>
</evidence>
<keyword evidence="3" id="KW-1185">Reference proteome</keyword>
<reference evidence="2 3" key="1">
    <citation type="submission" date="2019-01" db="EMBL/GenBank/DDBJ databases">
        <title>Ktedonosporobacter rubrisoli SCAWS-G2.</title>
        <authorList>
            <person name="Huang Y."/>
            <person name="Yan B."/>
        </authorList>
    </citation>
    <scope>NUCLEOTIDE SEQUENCE [LARGE SCALE GENOMIC DNA]</scope>
    <source>
        <strain evidence="2 3">SCAWS-G2</strain>
    </source>
</reference>
<organism evidence="2 3">
    <name type="scientific">Ktedonosporobacter rubrisoli</name>
    <dbReference type="NCBI Taxonomy" id="2509675"/>
    <lineage>
        <taxon>Bacteria</taxon>
        <taxon>Bacillati</taxon>
        <taxon>Chloroflexota</taxon>
        <taxon>Ktedonobacteria</taxon>
        <taxon>Ktedonobacterales</taxon>
        <taxon>Ktedonosporobacteraceae</taxon>
        <taxon>Ktedonosporobacter</taxon>
    </lineage>
</organism>
<name>A0A4P6K118_KTERU</name>
<gene>
    <name evidence="2" type="ORF">EPA93_39125</name>
</gene>
<accession>A0A4P6K118</accession>
<feature type="domain" description="Endonuclease/exonuclease/phosphatase" evidence="1">
    <location>
        <begin position="5"/>
        <end position="292"/>
    </location>
</feature>
<proteinExistence type="predicted"/>
<dbReference type="PANTHER" id="PTHR14859">
    <property type="entry name" value="CALCOFLUOR WHITE HYPERSENSITIVE PROTEIN PRECURSOR"/>
    <property type="match status" value="1"/>
</dbReference>
<dbReference type="Proteomes" id="UP000290365">
    <property type="component" value="Chromosome"/>
</dbReference>
<protein>
    <recommendedName>
        <fullName evidence="1">Endonuclease/exonuclease/phosphatase domain-containing protein</fullName>
    </recommendedName>
</protein>